<protein>
    <submittedName>
        <fullName evidence="1">Uncharacterized protein</fullName>
    </submittedName>
</protein>
<sequence length="105" mass="11683">MDSCGLIKTGNDIKTVPDRMWQGVPHSFSKDFIAAVDMDSDTAGNLDGNQTRSTRIIVLSLLCTATMPSEFGVYSAISYDVRLEGLYIHNVQTGYRTSDSWLQTW</sequence>
<evidence type="ECO:0000313" key="1">
    <source>
        <dbReference type="EMBL" id="MEW7314396.1"/>
    </source>
</evidence>
<proteinExistence type="predicted"/>
<accession>A0ABV3NYD7</accession>
<reference evidence="1 2" key="1">
    <citation type="submission" date="2024-07" db="EMBL/GenBank/DDBJ databases">
        <authorList>
            <person name="Wang L."/>
        </authorList>
    </citation>
    <scope>NUCLEOTIDE SEQUENCE [LARGE SCALE GENOMIC DNA]</scope>
    <source>
        <strain evidence="1 2">WL359</strain>
    </source>
</reference>
<comment type="caution">
    <text evidence="1">The sequence shown here is derived from an EMBL/GenBank/DDBJ whole genome shotgun (WGS) entry which is preliminary data.</text>
</comment>
<name>A0ABV3NYD7_9ENTR</name>
<dbReference type="RefSeq" id="WP_367596432.1">
    <property type="nucleotide sequence ID" value="NZ_JBFMVT010000002.1"/>
</dbReference>
<evidence type="ECO:0000313" key="2">
    <source>
        <dbReference type="Proteomes" id="UP001555342"/>
    </source>
</evidence>
<dbReference type="EMBL" id="JBFMVT010000002">
    <property type="protein sequence ID" value="MEW7314396.1"/>
    <property type="molecule type" value="Genomic_DNA"/>
</dbReference>
<organism evidence="1 2">
    <name type="scientific">Buttiauxella gaviniae</name>
    <dbReference type="NCBI Taxonomy" id="82990"/>
    <lineage>
        <taxon>Bacteria</taxon>
        <taxon>Pseudomonadati</taxon>
        <taxon>Pseudomonadota</taxon>
        <taxon>Gammaproteobacteria</taxon>
        <taxon>Enterobacterales</taxon>
        <taxon>Enterobacteriaceae</taxon>
        <taxon>Buttiauxella</taxon>
    </lineage>
</organism>
<keyword evidence="2" id="KW-1185">Reference proteome</keyword>
<gene>
    <name evidence="1" type="ORF">AB1E22_17130</name>
</gene>
<dbReference type="Proteomes" id="UP001555342">
    <property type="component" value="Unassembled WGS sequence"/>
</dbReference>